<comment type="caution">
    <text evidence="1">The sequence shown here is derived from an EMBL/GenBank/DDBJ whole genome shotgun (WGS) entry which is preliminary data.</text>
</comment>
<name>A0ACB9HV24_9ASTR</name>
<gene>
    <name evidence="1" type="ORF">L1987_34351</name>
</gene>
<dbReference type="EMBL" id="CM042028">
    <property type="protein sequence ID" value="KAI3799061.1"/>
    <property type="molecule type" value="Genomic_DNA"/>
</dbReference>
<evidence type="ECO:0000313" key="2">
    <source>
        <dbReference type="Proteomes" id="UP001056120"/>
    </source>
</evidence>
<reference evidence="1 2" key="2">
    <citation type="journal article" date="2022" name="Mol. Ecol. Resour.">
        <title>The genomes of chicory, endive, great burdock and yacon provide insights into Asteraceae paleo-polyploidization history and plant inulin production.</title>
        <authorList>
            <person name="Fan W."/>
            <person name="Wang S."/>
            <person name="Wang H."/>
            <person name="Wang A."/>
            <person name="Jiang F."/>
            <person name="Liu H."/>
            <person name="Zhao H."/>
            <person name="Xu D."/>
            <person name="Zhang Y."/>
        </authorList>
    </citation>
    <scope>NUCLEOTIDE SEQUENCE [LARGE SCALE GENOMIC DNA]</scope>
    <source>
        <strain evidence="2">cv. Yunnan</strain>
        <tissue evidence="1">Leaves</tissue>
    </source>
</reference>
<sequence>MYIRCGNDWSDLRIRRVGRRNTGDRSPFNPVIVLRRAEGGRDLGFELYYDDGSGSRLQPLPPTMSEFLIDADD</sequence>
<evidence type="ECO:0000313" key="1">
    <source>
        <dbReference type="EMBL" id="KAI3799061.1"/>
    </source>
</evidence>
<dbReference type="Proteomes" id="UP001056120">
    <property type="component" value="Linkage Group LG11"/>
</dbReference>
<protein>
    <submittedName>
        <fullName evidence="1">Uncharacterized protein</fullName>
    </submittedName>
</protein>
<reference evidence="2" key="1">
    <citation type="journal article" date="2022" name="Mol. Ecol. Resour.">
        <title>The genomes of chicory, endive, great burdock and yacon provide insights into Asteraceae palaeo-polyploidization history and plant inulin production.</title>
        <authorList>
            <person name="Fan W."/>
            <person name="Wang S."/>
            <person name="Wang H."/>
            <person name="Wang A."/>
            <person name="Jiang F."/>
            <person name="Liu H."/>
            <person name="Zhao H."/>
            <person name="Xu D."/>
            <person name="Zhang Y."/>
        </authorList>
    </citation>
    <scope>NUCLEOTIDE SEQUENCE [LARGE SCALE GENOMIC DNA]</scope>
    <source>
        <strain evidence="2">cv. Yunnan</strain>
    </source>
</reference>
<keyword evidence="2" id="KW-1185">Reference proteome</keyword>
<accession>A0ACB9HV24</accession>
<organism evidence="1 2">
    <name type="scientific">Smallanthus sonchifolius</name>
    <dbReference type="NCBI Taxonomy" id="185202"/>
    <lineage>
        <taxon>Eukaryota</taxon>
        <taxon>Viridiplantae</taxon>
        <taxon>Streptophyta</taxon>
        <taxon>Embryophyta</taxon>
        <taxon>Tracheophyta</taxon>
        <taxon>Spermatophyta</taxon>
        <taxon>Magnoliopsida</taxon>
        <taxon>eudicotyledons</taxon>
        <taxon>Gunneridae</taxon>
        <taxon>Pentapetalae</taxon>
        <taxon>asterids</taxon>
        <taxon>campanulids</taxon>
        <taxon>Asterales</taxon>
        <taxon>Asteraceae</taxon>
        <taxon>Asteroideae</taxon>
        <taxon>Heliantheae alliance</taxon>
        <taxon>Millerieae</taxon>
        <taxon>Smallanthus</taxon>
    </lineage>
</organism>
<proteinExistence type="predicted"/>